<accession>A0A9Q0N7D2</accession>
<evidence type="ECO:0000259" key="13">
    <source>
        <dbReference type="PROSITE" id="PS50262"/>
    </source>
</evidence>
<dbReference type="Pfam" id="PF01115">
    <property type="entry name" value="F_actin_cap_B"/>
    <property type="match status" value="1"/>
</dbReference>
<protein>
    <submittedName>
        <fullName evidence="14">F-actin-capping protein subunit beta</fullName>
    </submittedName>
</protein>
<dbReference type="GO" id="GO:0005737">
    <property type="term" value="C:cytoplasm"/>
    <property type="evidence" value="ECO:0007669"/>
    <property type="project" value="InterPro"/>
</dbReference>
<dbReference type="InterPro" id="IPR017452">
    <property type="entry name" value="GPCR_Rhodpsn_7TM"/>
</dbReference>
<dbReference type="PRINTS" id="PR00192">
    <property type="entry name" value="FACTINCAPB"/>
</dbReference>
<evidence type="ECO:0000256" key="5">
    <source>
        <dbReference type="ARBA" id="ARBA00022467"/>
    </source>
</evidence>
<evidence type="ECO:0000256" key="4">
    <source>
        <dbReference type="ARBA" id="ARBA00010663"/>
    </source>
</evidence>
<comment type="similarity">
    <text evidence="3">Belongs to the F-actin-capping protein beta subunit family.</text>
</comment>
<feature type="transmembrane region" description="Helical" evidence="12">
    <location>
        <begin position="102"/>
        <end position="124"/>
    </location>
</feature>
<dbReference type="SUPFAM" id="SSF90096">
    <property type="entry name" value="Subunits of heterodimeric actin filament capping protein Capz"/>
    <property type="match status" value="1"/>
</dbReference>
<dbReference type="InterPro" id="IPR037282">
    <property type="entry name" value="CapZ_alpha/beta"/>
</dbReference>
<dbReference type="GO" id="GO:0000902">
    <property type="term" value="P:cell morphogenesis"/>
    <property type="evidence" value="ECO:0007669"/>
    <property type="project" value="TreeGrafter"/>
</dbReference>
<gene>
    <name evidence="14" type="primary">cpb</name>
    <name evidence="14" type="ORF">Bhyg_09476</name>
</gene>
<keyword evidence="5" id="KW-0117">Actin capping</keyword>
<keyword evidence="9 12" id="KW-0472">Membrane</keyword>
<dbReference type="GO" id="GO:0051015">
    <property type="term" value="F:actin filament binding"/>
    <property type="evidence" value="ECO:0007669"/>
    <property type="project" value="TreeGrafter"/>
</dbReference>
<keyword evidence="8 12" id="KW-1133">Transmembrane helix</keyword>
<dbReference type="GO" id="GO:0051490">
    <property type="term" value="P:negative regulation of filopodium assembly"/>
    <property type="evidence" value="ECO:0007669"/>
    <property type="project" value="TreeGrafter"/>
</dbReference>
<evidence type="ECO:0000256" key="12">
    <source>
        <dbReference type="SAM" id="Phobius"/>
    </source>
</evidence>
<evidence type="ECO:0000256" key="11">
    <source>
        <dbReference type="ARBA" id="ARBA00023212"/>
    </source>
</evidence>
<feature type="domain" description="G-protein coupled receptors family 1 profile" evidence="13">
    <location>
        <begin position="115"/>
        <end position="321"/>
    </location>
</feature>
<dbReference type="Gene3D" id="1.20.58.570">
    <property type="match status" value="1"/>
</dbReference>
<keyword evidence="10" id="KW-0009">Actin-binding</keyword>
<proteinExistence type="inferred from homology"/>
<feature type="transmembrane region" description="Helical" evidence="12">
    <location>
        <begin position="20"/>
        <end position="37"/>
    </location>
</feature>
<dbReference type="InterPro" id="IPR043175">
    <property type="entry name" value="CAPZB_N"/>
</dbReference>
<dbReference type="GO" id="GO:0008290">
    <property type="term" value="C:F-actin capping protein complex"/>
    <property type="evidence" value="ECO:0007669"/>
    <property type="project" value="InterPro"/>
</dbReference>
<comment type="caution">
    <text evidence="14">The sequence shown here is derived from an EMBL/GenBank/DDBJ whole genome shotgun (WGS) entry which is preliminary data.</text>
</comment>
<evidence type="ECO:0000256" key="2">
    <source>
        <dbReference type="ARBA" id="ARBA00004370"/>
    </source>
</evidence>
<evidence type="ECO:0000256" key="1">
    <source>
        <dbReference type="ARBA" id="ARBA00004245"/>
    </source>
</evidence>
<dbReference type="GO" id="GO:0010591">
    <property type="term" value="P:regulation of lamellipodium assembly"/>
    <property type="evidence" value="ECO:0007669"/>
    <property type="project" value="TreeGrafter"/>
</dbReference>
<dbReference type="Gene3D" id="1.20.1070.10">
    <property type="entry name" value="Rhodopsin 7-helix transmembrane proteins"/>
    <property type="match status" value="1"/>
</dbReference>
<feature type="transmembrane region" description="Helical" evidence="12">
    <location>
        <begin position="305"/>
        <end position="324"/>
    </location>
</feature>
<feature type="transmembrane region" description="Helical" evidence="12">
    <location>
        <begin position="250"/>
        <end position="270"/>
    </location>
</feature>
<dbReference type="AlphaFoldDB" id="A0A9Q0N7D2"/>
<evidence type="ECO:0000256" key="9">
    <source>
        <dbReference type="ARBA" id="ARBA00023136"/>
    </source>
</evidence>
<dbReference type="Pfam" id="PF00001">
    <property type="entry name" value="7tm_1"/>
    <property type="match status" value="1"/>
</dbReference>
<dbReference type="InterPro" id="IPR019771">
    <property type="entry name" value="F-actin_capping_bsu_CS"/>
</dbReference>
<evidence type="ECO:0000256" key="10">
    <source>
        <dbReference type="ARBA" id="ARBA00023203"/>
    </source>
</evidence>
<dbReference type="PROSITE" id="PS50262">
    <property type="entry name" value="G_PROTEIN_RECEP_F1_2"/>
    <property type="match status" value="1"/>
</dbReference>
<dbReference type="Proteomes" id="UP001151699">
    <property type="component" value="Chromosome B"/>
</dbReference>
<dbReference type="GO" id="GO:0030036">
    <property type="term" value="P:actin cytoskeleton organization"/>
    <property type="evidence" value="ECO:0007669"/>
    <property type="project" value="InterPro"/>
</dbReference>
<comment type="subcellular location">
    <subcellularLocation>
        <location evidence="1">Cytoplasm</location>
        <location evidence="1">Cytoskeleton</location>
    </subcellularLocation>
    <subcellularLocation>
        <location evidence="2">Membrane</location>
    </subcellularLocation>
</comment>
<evidence type="ECO:0000256" key="6">
    <source>
        <dbReference type="ARBA" id="ARBA00022490"/>
    </source>
</evidence>
<dbReference type="Gene3D" id="3.90.1150.210">
    <property type="entry name" value="F-actin capping protein, beta subunit"/>
    <property type="match status" value="1"/>
</dbReference>
<dbReference type="InterPro" id="IPR000276">
    <property type="entry name" value="GPCR_Rhodpsn"/>
</dbReference>
<feature type="transmembrane region" description="Helical" evidence="12">
    <location>
        <begin position="136"/>
        <end position="162"/>
    </location>
</feature>
<feature type="transmembrane region" description="Helical" evidence="12">
    <location>
        <begin position="174"/>
        <end position="197"/>
    </location>
</feature>
<evidence type="ECO:0000313" key="14">
    <source>
        <dbReference type="EMBL" id="KAJ6644507.1"/>
    </source>
</evidence>
<keyword evidence="6" id="KW-0963">Cytoplasm</keyword>
<dbReference type="OrthoDB" id="9979678at2759"/>
<dbReference type="FunFam" id="1.20.58.570:FF:000001">
    <property type="entry name" value="F-actin-capping protein subunit beta"/>
    <property type="match status" value="1"/>
</dbReference>
<comment type="similarity">
    <text evidence="4">Belongs to the G-protein coupled receptor 1 family.</text>
</comment>
<sequence length="617" mass="69569">MTKRYTILLTWFVNFNYTHYLTSGGNIPLLYCIIKYIKARSEAQKMNTTTFIPFSNAQIPTIPTTDGSKLLLTSLTTIAAKYNVDNFSPVTLSPHWSRLARLLLISFLSVIGSVGNVFMISSVMVEDHLKKAGNTFIVNVALADLLITSILMPCSTIVLLAGMEEPLSVCRVQWFFAACAFVITVLSLASTAIENYFRLCTPQDGNSWFNKSTTTTVILIIWSVGIIASGMQYSLNLSFDFCTRKSNGDFTYQATVIGLLLMLPLCFTFYTHMRIIRDVKRFTKTPNFRPSLNYTWDLSLARTNFYSFLIFIAFWLPFGIVLSYHTTADVANKVFYSTAWIGLSELQMDCALDLMRRLPPQQIEKNLIDLIDLVPGLCEDLLSSVDQPLKIAKDRESGKDYLLCDYNRDGDSYRSPWSNTYEPPLEDGSMPSERLRKLEIEANLAFDQYREMYYEGGVSSVYLWDLDHGFAGVILIKKAGDGSKKIKGCWDSIHVVEVQEKSSGRTAHYKLTSTTMLWLQTNKIGSGTMNLGGSLTRQVEQDASINESSPHIANIGRMVEDMENKIRSTLNEIYFGKTKDIGNGLRSIQSLDDQRQQVGMKMELAAALERRNVRGDN</sequence>
<dbReference type="PANTHER" id="PTHR10619">
    <property type="entry name" value="F-ACTIN-CAPPING PROTEIN SUBUNIT BETA"/>
    <property type="match status" value="1"/>
</dbReference>
<dbReference type="FunFam" id="3.90.1150.210:FF:000001">
    <property type="entry name" value="F-actin-capping protein subunit beta"/>
    <property type="match status" value="1"/>
</dbReference>
<dbReference type="GO" id="GO:0016020">
    <property type="term" value="C:membrane"/>
    <property type="evidence" value="ECO:0007669"/>
    <property type="project" value="UniProtKB-SubCell"/>
</dbReference>
<evidence type="ECO:0000256" key="3">
    <source>
        <dbReference type="ARBA" id="ARBA00006039"/>
    </source>
</evidence>
<keyword evidence="7 12" id="KW-0812">Transmembrane</keyword>
<dbReference type="GO" id="GO:0051016">
    <property type="term" value="P:barbed-end actin filament capping"/>
    <property type="evidence" value="ECO:0007669"/>
    <property type="project" value="InterPro"/>
</dbReference>
<keyword evidence="15" id="KW-1185">Reference proteome</keyword>
<dbReference type="CDD" id="cd00637">
    <property type="entry name" value="7tm_classA_rhodopsin-like"/>
    <property type="match status" value="1"/>
</dbReference>
<dbReference type="SUPFAM" id="SSF81321">
    <property type="entry name" value="Family A G protein-coupled receptor-like"/>
    <property type="match status" value="1"/>
</dbReference>
<dbReference type="EMBL" id="WJQU01000002">
    <property type="protein sequence ID" value="KAJ6644507.1"/>
    <property type="molecule type" value="Genomic_DNA"/>
</dbReference>
<dbReference type="InterPro" id="IPR001698">
    <property type="entry name" value="CAPZB"/>
</dbReference>
<dbReference type="PROSITE" id="PS00231">
    <property type="entry name" value="F_ACTIN_CAPPING_BETA"/>
    <property type="match status" value="1"/>
</dbReference>
<keyword evidence="11" id="KW-0206">Cytoskeleton</keyword>
<evidence type="ECO:0000256" key="8">
    <source>
        <dbReference type="ARBA" id="ARBA00022989"/>
    </source>
</evidence>
<evidence type="ECO:0000313" key="15">
    <source>
        <dbReference type="Proteomes" id="UP001151699"/>
    </source>
</evidence>
<dbReference type="PANTHER" id="PTHR10619:SF0">
    <property type="entry name" value="F-ACTIN-CAPPING PROTEIN SUBUNIT BETA ISOFORMS 1 AND 2"/>
    <property type="match status" value="1"/>
</dbReference>
<dbReference type="InterPro" id="IPR042276">
    <property type="entry name" value="CapZ_alpha/beta_2"/>
</dbReference>
<organism evidence="14 15">
    <name type="scientific">Pseudolycoriella hygida</name>
    <dbReference type="NCBI Taxonomy" id="35572"/>
    <lineage>
        <taxon>Eukaryota</taxon>
        <taxon>Metazoa</taxon>
        <taxon>Ecdysozoa</taxon>
        <taxon>Arthropoda</taxon>
        <taxon>Hexapoda</taxon>
        <taxon>Insecta</taxon>
        <taxon>Pterygota</taxon>
        <taxon>Neoptera</taxon>
        <taxon>Endopterygota</taxon>
        <taxon>Diptera</taxon>
        <taxon>Nematocera</taxon>
        <taxon>Sciaroidea</taxon>
        <taxon>Sciaridae</taxon>
        <taxon>Pseudolycoriella</taxon>
    </lineage>
</organism>
<dbReference type="GO" id="GO:0004930">
    <property type="term" value="F:G protein-coupled receptor activity"/>
    <property type="evidence" value="ECO:0007669"/>
    <property type="project" value="InterPro"/>
</dbReference>
<evidence type="ECO:0000256" key="7">
    <source>
        <dbReference type="ARBA" id="ARBA00022692"/>
    </source>
</evidence>
<name>A0A9Q0N7D2_9DIPT</name>
<reference evidence="14" key="1">
    <citation type="submission" date="2022-07" db="EMBL/GenBank/DDBJ databases">
        <authorList>
            <person name="Trinca V."/>
            <person name="Uliana J.V.C."/>
            <person name="Torres T.T."/>
            <person name="Ward R.J."/>
            <person name="Monesi N."/>
        </authorList>
    </citation>
    <scope>NUCLEOTIDE SEQUENCE</scope>
    <source>
        <strain evidence="14">HSMRA1968</strain>
        <tissue evidence="14">Whole embryos</tissue>
    </source>
</reference>
<feature type="transmembrane region" description="Helical" evidence="12">
    <location>
        <begin position="217"/>
        <end position="238"/>
    </location>
</feature>